<evidence type="ECO:0000313" key="2">
    <source>
        <dbReference type="Proteomes" id="UP000073492"/>
    </source>
</evidence>
<proteinExistence type="predicted"/>
<evidence type="ECO:0000313" key="1">
    <source>
        <dbReference type="EMBL" id="KXT17644.1"/>
    </source>
</evidence>
<keyword evidence="2" id="KW-1185">Reference proteome</keyword>
<dbReference type="EMBL" id="LFZO01000017">
    <property type="protein sequence ID" value="KXT17644.1"/>
    <property type="molecule type" value="Genomic_DNA"/>
</dbReference>
<reference evidence="1 2" key="1">
    <citation type="submission" date="2015-07" db="EMBL/GenBank/DDBJ databases">
        <title>Comparative genomics of the Sigatoka disease complex on banana suggests a link between parallel evolutionary changes in Pseudocercospora fijiensis and Pseudocercospora eumusae and increased virulence on the banana host.</title>
        <authorList>
            <person name="Chang T.-C."/>
            <person name="Salvucci A."/>
            <person name="Crous P.W."/>
            <person name="Stergiopoulos I."/>
        </authorList>
    </citation>
    <scope>NUCLEOTIDE SEQUENCE [LARGE SCALE GENOMIC DNA]</scope>
    <source>
        <strain evidence="1 2">CBS 116634</strain>
    </source>
</reference>
<dbReference type="AlphaFoldDB" id="A0A139ISV7"/>
<accession>A0A139ISV7</accession>
<name>A0A139ISV7_9PEZI</name>
<sequence length="102" mass="11695">MQLQQLAEKASGNGVDHAVIVEKSQISRFPIHSVDQFWRNARTLKFVDDFSDFLQIVNDGAISEVQLLKGRRVDLESQFASDRIAPAHWKDLDLALIDFWKL</sequence>
<dbReference type="OrthoDB" id="4426556at2759"/>
<dbReference type="Proteomes" id="UP000073492">
    <property type="component" value="Unassembled WGS sequence"/>
</dbReference>
<organism evidence="1 2">
    <name type="scientific">Pseudocercospora musae</name>
    <dbReference type="NCBI Taxonomy" id="113226"/>
    <lineage>
        <taxon>Eukaryota</taxon>
        <taxon>Fungi</taxon>
        <taxon>Dikarya</taxon>
        <taxon>Ascomycota</taxon>
        <taxon>Pezizomycotina</taxon>
        <taxon>Dothideomycetes</taxon>
        <taxon>Dothideomycetidae</taxon>
        <taxon>Mycosphaerellales</taxon>
        <taxon>Mycosphaerellaceae</taxon>
        <taxon>Pseudocercospora</taxon>
    </lineage>
</organism>
<gene>
    <name evidence="1" type="ORF">AC579_10117</name>
</gene>
<comment type="caution">
    <text evidence="1">The sequence shown here is derived from an EMBL/GenBank/DDBJ whole genome shotgun (WGS) entry which is preliminary data.</text>
</comment>
<protein>
    <submittedName>
        <fullName evidence="1">Uncharacterized protein</fullName>
    </submittedName>
</protein>